<dbReference type="PANTHER" id="PTHR31183:SF1">
    <property type="entry name" value="CILIA- AND FLAGELLA-ASSOCIATED PROTEIN 53"/>
    <property type="match status" value="1"/>
</dbReference>
<evidence type="ECO:0000256" key="3">
    <source>
        <dbReference type="ARBA" id="ARBA00023273"/>
    </source>
</evidence>
<accession>A0A9N9TM74</accession>
<evidence type="ECO:0000256" key="4">
    <source>
        <dbReference type="SAM" id="Coils"/>
    </source>
</evidence>
<keyword evidence="2" id="KW-0969">Cilium</keyword>
<dbReference type="Proteomes" id="UP001153712">
    <property type="component" value="Chromosome 2"/>
</dbReference>
<proteinExistence type="predicted"/>
<protein>
    <recommendedName>
        <fullName evidence="7">Trichohyalin-plectin-homology domain-containing protein</fullName>
    </recommendedName>
</protein>
<dbReference type="OrthoDB" id="75950at2759"/>
<feature type="coiled-coil region" evidence="4">
    <location>
        <begin position="479"/>
        <end position="513"/>
    </location>
</feature>
<dbReference type="PANTHER" id="PTHR31183">
    <property type="entry name" value="TRICHOPLEIN KERATIN FILAMENT-BINDING PROTEIN FAMILY MEMBER"/>
    <property type="match status" value="1"/>
</dbReference>
<reference evidence="5" key="1">
    <citation type="submission" date="2022-01" db="EMBL/GenBank/DDBJ databases">
        <authorList>
            <person name="King R."/>
        </authorList>
    </citation>
    <scope>NUCLEOTIDE SEQUENCE</scope>
</reference>
<evidence type="ECO:0000256" key="1">
    <source>
        <dbReference type="ARBA" id="ARBA00004138"/>
    </source>
</evidence>
<comment type="subcellular location">
    <subcellularLocation>
        <location evidence="1">Cell projection</location>
        <location evidence="1">Cilium</location>
    </subcellularLocation>
</comment>
<keyword evidence="3" id="KW-0966">Cell projection</keyword>
<gene>
    <name evidence="5" type="ORF">PHYEVI_LOCUS5361</name>
</gene>
<feature type="coiled-coil region" evidence="4">
    <location>
        <begin position="205"/>
        <end position="251"/>
    </location>
</feature>
<dbReference type="AlphaFoldDB" id="A0A9N9TM74"/>
<dbReference type="GO" id="GO:0005929">
    <property type="term" value="C:cilium"/>
    <property type="evidence" value="ECO:0007669"/>
    <property type="project" value="UniProtKB-SubCell"/>
</dbReference>
<dbReference type="EMBL" id="OU900095">
    <property type="protein sequence ID" value="CAG9858975.1"/>
    <property type="molecule type" value="Genomic_DNA"/>
</dbReference>
<feature type="coiled-coil region" evidence="4">
    <location>
        <begin position="373"/>
        <end position="452"/>
    </location>
</feature>
<feature type="coiled-coil region" evidence="4">
    <location>
        <begin position="140"/>
        <end position="174"/>
    </location>
</feature>
<feature type="coiled-coil region" evidence="4">
    <location>
        <begin position="281"/>
        <end position="332"/>
    </location>
</feature>
<keyword evidence="4" id="KW-0175">Coiled coil</keyword>
<evidence type="ECO:0000313" key="6">
    <source>
        <dbReference type="Proteomes" id="UP001153712"/>
    </source>
</evidence>
<dbReference type="InterPro" id="IPR043596">
    <property type="entry name" value="CFAP53/TCHP"/>
</dbReference>
<evidence type="ECO:0000256" key="2">
    <source>
        <dbReference type="ARBA" id="ARBA00023069"/>
    </source>
</evidence>
<name>A0A9N9TM74_PHYSR</name>
<organism evidence="5 6">
    <name type="scientific">Phyllotreta striolata</name>
    <name type="common">Striped flea beetle</name>
    <name type="synonym">Crioceris striolata</name>
    <dbReference type="NCBI Taxonomy" id="444603"/>
    <lineage>
        <taxon>Eukaryota</taxon>
        <taxon>Metazoa</taxon>
        <taxon>Ecdysozoa</taxon>
        <taxon>Arthropoda</taxon>
        <taxon>Hexapoda</taxon>
        <taxon>Insecta</taxon>
        <taxon>Pterygota</taxon>
        <taxon>Neoptera</taxon>
        <taxon>Endopterygota</taxon>
        <taxon>Coleoptera</taxon>
        <taxon>Polyphaga</taxon>
        <taxon>Cucujiformia</taxon>
        <taxon>Chrysomeloidea</taxon>
        <taxon>Chrysomelidae</taxon>
        <taxon>Galerucinae</taxon>
        <taxon>Alticini</taxon>
        <taxon>Phyllotreta</taxon>
    </lineage>
</organism>
<evidence type="ECO:0008006" key="7">
    <source>
        <dbReference type="Google" id="ProtNLM"/>
    </source>
</evidence>
<evidence type="ECO:0000313" key="5">
    <source>
        <dbReference type="EMBL" id="CAG9858975.1"/>
    </source>
</evidence>
<keyword evidence="6" id="KW-1185">Reference proteome</keyword>
<sequence length="547" mass="66714">MAHPSIHPGVFSYIGRKLPGREFQTKSSKRMHPILCPTIHPGVFPYYGKEPNTNKLKMAYDEKFLKNNMDNLKLEDLKESVEQDKSEFFGQVARHVNYLQIQRDVKNKVVQKIRAYEECVEKRRQKLKDLFYCEERQYYNETIEQAFKTEQEKFEEMKRTLDIIKKRKEEERQEIVHKKRIEQYIGLCNELKPALFKRHLIESKNAQLQQIRENEARRLADKELDRMWFELNEKETQAKKEREEREALAKKALDLSVVETLEKQVRGKELLKAEEMKMKMEDHLEIKRQNEEMRRKEMEKLKQQRKDRDSRLQELREQIRIHEEVARKQKEEEEEIVNVYQQYNVIELEKEKAARLAKRQQTIKETALYLEYVRDLETQKKEEEKRIQELILIHMKEVQKQHEEAKCKIKEARRQLHKSVIEGRAQQVEWKRQEAENQLKAIEAENELTRIAYEANLRLQEESDRIEKEAIQQYRADLREQIEYNNILREREREELERQLQKGKEEEEYYKKLVQEIIKVHTETPYNKHPFRRVFERYDCRCPDQPK</sequence>